<keyword evidence="1" id="KW-0255">Endonuclease</keyword>
<dbReference type="InterPro" id="IPR003477">
    <property type="entry name" value="PemK-like"/>
</dbReference>
<dbReference type="GO" id="GO:0004521">
    <property type="term" value="F:RNA endonuclease activity"/>
    <property type="evidence" value="ECO:0007669"/>
    <property type="project" value="TreeGrafter"/>
</dbReference>
<dbReference type="Gene3D" id="2.30.30.110">
    <property type="match status" value="1"/>
</dbReference>
<dbReference type="STRING" id="1120964.GCA_001313265_06420"/>
<accession>A0A1H5URB4</accession>
<dbReference type="Pfam" id="PF02452">
    <property type="entry name" value="PemK_toxin"/>
    <property type="match status" value="1"/>
</dbReference>
<dbReference type="InterPro" id="IPR011067">
    <property type="entry name" value="Plasmid_toxin/cell-grow_inhib"/>
</dbReference>
<name>A0A1H5URB4_9BACT</name>
<dbReference type="AlphaFoldDB" id="A0A1H5URB4"/>
<organism evidence="2 3">
    <name type="scientific">Algoriphagus boritolerans DSM 17298 = JCM 18970</name>
    <dbReference type="NCBI Taxonomy" id="1120964"/>
    <lineage>
        <taxon>Bacteria</taxon>
        <taxon>Pseudomonadati</taxon>
        <taxon>Bacteroidota</taxon>
        <taxon>Cytophagia</taxon>
        <taxon>Cytophagales</taxon>
        <taxon>Cyclobacteriaceae</taxon>
        <taxon>Algoriphagus</taxon>
    </lineage>
</organism>
<sequence>MRQGEIWMSDLNQVIGSEQADQRPVVILSGNLMNKFLQVVITAPLTSKIKNYQGNPILTPSTSNGLKMESELMVFHIRSISKDRLIEKIGEITKDELRMALATLNDITTL</sequence>
<dbReference type="PANTHER" id="PTHR33988">
    <property type="entry name" value="ENDORIBONUCLEASE MAZF-RELATED"/>
    <property type="match status" value="1"/>
</dbReference>
<protein>
    <recommendedName>
        <fullName evidence="1">mRNA interferase</fullName>
        <ecNumber evidence="1">3.1.-.-</ecNumber>
    </recommendedName>
</protein>
<comment type="similarity">
    <text evidence="1">Belongs to the PemK/MazF family.</text>
</comment>
<dbReference type="RefSeq" id="WP_103923984.1">
    <property type="nucleotide sequence ID" value="NZ_FNVR01000005.1"/>
</dbReference>
<proteinExistence type="inferred from homology"/>
<dbReference type="GO" id="GO:0016075">
    <property type="term" value="P:rRNA catabolic process"/>
    <property type="evidence" value="ECO:0007669"/>
    <property type="project" value="TreeGrafter"/>
</dbReference>
<dbReference type="EC" id="3.1.-.-" evidence="1"/>
<keyword evidence="1" id="KW-0540">Nuclease</keyword>
<keyword evidence="1" id="KW-0378">Hydrolase</keyword>
<evidence type="ECO:0000256" key="1">
    <source>
        <dbReference type="PIRNR" id="PIRNR033490"/>
    </source>
</evidence>
<keyword evidence="3" id="KW-1185">Reference proteome</keyword>
<evidence type="ECO:0000313" key="2">
    <source>
        <dbReference type="EMBL" id="SEF76988.1"/>
    </source>
</evidence>
<comment type="function">
    <text evidence="1">Toxic component of a type II toxin-antitoxin (TA) system.</text>
</comment>
<dbReference type="OrthoDB" id="9808744at2"/>
<evidence type="ECO:0000313" key="3">
    <source>
        <dbReference type="Proteomes" id="UP000236736"/>
    </source>
</evidence>
<dbReference type="GO" id="GO:0003677">
    <property type="term" value="F:DNA binding"/>
    <property type="evidence" value="ECO:0007669"/>
    <property type="project" value="InterPro"/>
</dbReference>
<dbReference type="Proteomes" id="UP000236736">
    <property type="component" value="Unassembled WGS sequence"/>
</dbReference>
<dbReference type="EMBL" id="FNVR01000005">
    <property type="protein sequence ID" value="SEF76988.1"/>
    <property type="molecule type" value="Genomic_DNA"/>
</dbReference>
<dbReference type="GO" id="GO:0006402">
    <property type="term" value="P:mRNA catabolic process"/>
    <property type="evidence" value="ECO:0007669"/>
    <property type="project" value="TreeGrafter"/>
</dbReference>
<dbReference type="PIRSF" id="PIRSF033490">
    <property type="entry name" value="MazF"/>
    <property type="match status" value="1"/>
</dbReference>
<gene>
    <name evidence="2" type="ORF">SAMN03080598_01303</name>
</gene>
<dbReference type="SUPFAM" id="SSF50118">
    <property type="entry name" value="Cell growth inhibitor/plasmid maintenance toxic component"/>
    <property type="match status" value="1"/>
</dbReference>
<reference evidence="3" key="1">
    <citation type="submission" date="2016-10" db="EMBL/GenBank/DDBJ databases">
        <authorList>
            <person name="Varghese N."/>
            <person name="Submissions S."/>
        </authorList>
    </citation>
    <scope>NUCLEOTIDE SEQUENCE [LARGE SCALE GENOMIC DNA]</scope>
    <source>
        <strain evidence="3">DSM 17298</strain>
    </source>
</reference>
<dbReference type="GO" id="GO:0016787">
    <property type="term" value="F:hydrolase activity"/>
    <property type="evidence" value="ECO:0007669"/>
    <property type="project" value="UniProtKB-KW"/>
</dbReference>